<evidence type="ECO:0008006" key="2">
    <source>
        <dbReference type="Google" id="ProtNLM"/>
    </source>
</evidence>
<name>X0XM73_9ZZZZ</name>
<organism evidence="1">
    <name type="scientific">marine sediment metagenome</name>
    <dbReference type="NCBI Taxonomy" id="412755"/>
    <lineage>
        <taxon>unclassified sequences</taxon>
        <taxon>metagenomes</taxon>
        <taxon>ecological metagenomes</taxon>
    </lineage>
</organism>
<dbReference type="SUPFAM" id="SSF51569">
    <property type="entry name" value="Aldolase"/>
    <property type="match status" value="1"/>
</dbReference>
<gene>
    <name evidence="1" type="ORF">S01H1_83326</name>
</gene>
<feature type="non-terminal residue" evidence="1">
    <location>
        <position position="133"/>
    </location>
</feature>
<reference evidence="1" key="1">
    <citation type="journal article" date="2014" name="Front. Microbiol.">
        <title>High frequency of phylogenetically diverse reductive dehalogenase-homologous genes in deep subseafloor sedimentary metagenomes.</title>
        <authorList>
            <person name="Kawai M."/>
            <person name="Futagami T."/>
            <person name="Toyoda A."/>
            <person name="Takaki Y."/>
            <person name="Nishi S."/>
            <person name="Hori S."/>
            <person name="Arai W."/>
            <person name="Tsubouchi T."/>
            <person name="Morono Y."/>
            <person name="Uchiyama I."/>
            <person name="Ito T."/>
            <person name="Fujiyama A."/>
            <person name="Inagaki F."/>
            <person name="Takami H."/>
        </authorList>
    </citation>
    <scope>NUCLEOTIDE SEQUENCE</scope>
    <source>
        <strain evidence="1">Expedition CK06-06</strain>
    </source>
</reference>
<accession>X0XM73</accession>
<protein>
    <recommendedName>
        <fullName evidence="2">Pyruvate carboxyltransferase domain-containing protein</fullName>
    </recommendedName>
</protein>
<dbReference type="AlphaFoldDB" id="X0XM73"/>
<dbReference type="Gene3D" id="3.20.20.70">
    <property type="entry name" value="Aldolase class I"/>
    <property type="match status" value="1"/>
</dbReference>
<dbReference type="EMBL" id="BARS01056625">
    <property type="protein sequence ID" value="GAG44270.1"/>
    <property type="molecule type" value="Genomic_DNA"/>
</dbReference>
<sequence length="133" mass="15123">MSEKYNSHPLVDATEPNLLEETFDYGLPPLIRFDGPVVEHIDGRAVEFDPATLKTRDIVITDTTFRDGQQARPPYSVDQMVHIYDLLAKLGGPGGVIRQTEFFLYTANDRQTLDRCRELGHKFPECTGWIRAV</sequence>
<comment type="caution">
    <text evidence="1">The sequence shown here is derived from an EMBL/GenBank/DDBJ whole genome shotgun (WGS) entry which is preliminary data.</text>
</comment>
<proteinExistence type="predicted"/>
<dbReference type="InterPro" id="IPR013785">
    <property type="entry name" value="Aldolase_TIM"/>
</dbReference>
<evidence type="ECO:0000313" key="1">
    <source>
        <dbReference type="EMBL" id="GAG44270.1"/>
    </source>
</evidence>